<dbReference type="EMBL" id="FXYH01000003">
    <property type="protein sequence ID" value="SMX37794.1"/>
    <property type="molecule type" value="Genomic_DNA"/>
</dbReference>
<dbReference type="CDD" id="cd00483">
    <property type="entry name" value="HPPK"/>
    <property type="match status" value="1"/>
</dbReference>
<proteinExistence type="inferred from homology"/>
<evidence type="ECO:0000256" key="3">
    <source>
        <dbReference type="ARBA" id="ARBA00013253"/>
    </source>
</evidence>
<reference evidence="14 15" key="1">
    <citation type="submission" date="2017-05" db="EMBL/GenBank/DDBJ databases">
        <authorList>
            <person name="Song R."/>
            <person name="Chenine A.L."/>
            <person name="Ruprecht R.M."/>
        </authorList>
    </citation>
    <scope>NUCLEOTIDE SEQUENCE [LARGE SCALE GENOMIC DNA]</scope>
    <source>
        <strain evidence="14 15">CECT 8663</strain>
    </source>
</reference>
<evidence type="ECO:0000256" key="5">
    <source>
        <dbReference type="ARBA" id="ARBA00022679"/>
    </source>
</evidence>
<dbReference type="Gene3D" id="3.30.70.560">
    <property type="entry name" value="7,8-Dihydro-6-hydroxymethylpterin-pyrophosphokinase HPPK"/>
    <property type="match status" value="1"/>
</dbReference>
<sequence length="186" mass="20755">MVQEYMLALGSNLGNGRDNPLETITLATQELAHRSCSLRRVSRLFSTPCFPAGAGPDYINACVRVTYDGPPAQMLSLLHRIEADFGRERQQRWGSRTLDLDLLACGQSVLPSDQTFSHWHSLPLEDQKIRAPQELILPHPRLHERAFVLVPLCDIAAEWVHPVLGKSVREMTKALPADLCAQVVPL</sequence>
<dbReference type="OrthoDB" id="9808041at2"/>
<evidence type="ECO:0000256" key="12">
    <source>
        <dbReference type="ARBA" id="ARBA00033413"/>
    </source>
</evidence>
<evidence type="ECO:0000313" key="14">
    <source>
        <dbReference type="EMBL" id="SMX37794.1"/>
    </source>
</evidence>
<keyword evidence="5 14" id="KW-0808">Transferase</keyword>
<dbReference type="Pfam" id="PF01288">
    <property type="entry name" value="HPPK"/>
    <property type="match status" value="1"/>
</dbReference>
<evidence type="ECO:0000256" key="9">
    <source>
        <dbReference type="ARBA" id="ARBA00022909"/>
    </source>
</evidence>
<keyword evidence="15" id="KW-1185">Reference proteome</keyword>
<gene>
    <name evidence="14" type="primary">folK</name>
    <name evidence="14" type="ORF">PEV8663_01202</name>
</gene>
<protein>
    <recommendedName>
        <fullName evidence="4">2-amino-4-hydroxy-6-hydroxymethyldihydropteridine pyrophosphokinase</fullName>
        <ecNumber evidence="3">2.7.6.3</ecNumber>
    </recommendedName>
    <alternativeName>
        <fullName evidence="11">6-hydroxymethyl-7,8-dihydropterin pyrophosphokinase</fullName>
    </alternativeName>
    <alternativeName>
        <fullName evidence="12">7,8-dihydro-6-hydroxymethylpterin-pyrophosphokinase</fullName>
    </alternativeName>
</protein>
<evidence type="ECO:0000259" key="13">
    <source>
        <dbReference type="PROSITE" id="PS00794"/>
    </source>
</evidence>
<dbReference type="GO" id="GO:0046654">
    <property type="term" value="P:tetrahydrofolate biosynthetic process"/>
    <property type="evidence" value="ECO:0007669"/>
    <property type="project" value="UniProtKB-UniPathway"/>
</dbReference>
<evidence type="ECO:0000313" key="15">
    <source>
        <dbReference type="Proteomes" id="UP000220836"/>
    </source>
</evidence>
<name>A0A238K5S9_9RHOB</name>
<organism evidence="14 15">
    <name type="scientific">Pelagimonas varians</name>
    <dbReference type="NCBI Taxonomy" id="696760"/>
    <lineage>
        <taxon>Bacteria</taxon>
        <taxon>Pseudomonadati</taxon>
        <taxon>Pseudomonadota</taxon>
        <taxon>Alphaproteobacteria</taxon>
        <taxon>Rhodobacterales</taxon>
        <taxon>Roseobacteraceae</taxon>
        <taxon>Pelagimonas</taxon>
    </lineage>
</organism>
<keyword evidence="7 14" id="KW-0418">Kinase</keyword>
<evidence type="ECO:0000256" key="11">
    <source>
        <dbReference type="ARBA" id="ARBA00029766"/>
    </source>
</evidence>
<comment type="pathway">
    <text evidence="1">Cofactor biosynthesis; tetrahydrofolate biosynthesis; 2-amino-4-hydroxy-6-hydroxymethyl-7,8-dihydropteridine diphosphate from 7,8-dihydroneopterin triphosphate: step 4/4.</text>
</comment>
<keyword evidence="6" id="KW-0547">Nucleotide-binding</keyword>
<dbReference type="PROSITE" id="PS00794">
    <property type="entry name" value="HPPK"/>
    <property type="match status" value="1"/>
</dbReference>
<comment type="similarity">
    <text evidence="2">Belongs to the HPPK family.</text>
</comment>
<dbReference type="GO" id="GO:0046656">
    <property type="term" value="P:folic acid biosynthetic process"/>
    <property type="evidence" value="ECO:0007669"/>
    <property type="project" value="UniProtKB-KW"/>
</dbReference>
<dbReference type="SUPFAM" id="SSF55083">
    <property type="entry name" value="6-hydroxymethyl-7,8-dihydropterin pyrophosphokinase, HPPK"/>
    <property type="match status" value="1"/>
</dbReference>
<evidence type="ECO:0000256" key="10">
    <source>
        <dbReference type="ARBA" id="ARBA00029409"/>
    </source>
</evidence>
<dbReference type="RefSeq" id="WP_097803702.1">
    <property type="nucleotide sequence ID" value="NZ_OZ257122.1"/>
</dbReference>
<evidence type="ECO:0000256" key="1">
    <source>
        <dbReference type="ARBA" id="ARBA00005051"/>
    </source>
</evidence>
<dbReference type="EC" id="2.7.6.3" evidence="3"/>
<dbReference type="UniPathway" id="UPA00077">
    <property type="reaction ID" value="UER00155"/>
</dbReference>
<evidence type="ECO:0000256" key="6">
    <source>
        <dbReference type="ARBA" id="ARBA00022741"/>
    </source>
</evidence>
<dbReference type="GO" id="GO:0003848">
    <property type="term" value="F:2-amino-4-hydroxy-6-hydroxymethyldihydropteridine diphosphokinase activity"/>
    <property type="evidence" value="ECO:0007669"/>
    <property type="project" value="UniProtKB-EC"/>
</dbReference>
<dbReference type="PANTHER" id="PTHR43071">
    <property type="entry name" value="2-AMINO-4-HYDROXY-6-HYDROXYMETHYLDIHYDROPTERIDINE PYROPHOSPHOKINASE"/>
    <property type="match status" value="1"/>
</dbReference>
<evidence type="ECO:0000256" key="7">
    <source>
        <dbReference type="ARBA" id="ARBA00022777"/>
    </source>
</evidence>
<dbReference type="NCBIfam" id="TIGR01498">
    <property type="entry name" value="folK"/>
    <property type="match status" value="1"/>
</dbReference>
<dbReference type="GO" id="GO:0005524">
    <property type="term" value="F:ATP binding"/>
    <property type="evidence" value="ECO:0007669"/>
    <property type="project" value="UniProtKB-KW"/>
</dbReference>
<feature type="domain" description="7,8-dihydro-6-hydroxymethylpterin-pyrophosphokinase" evidence="13">
    <location>
        <begin position="92"/>
        <end position="103"/>
    </location>
</feature>
<comment type="function">
    <text evidence="10">Catalyzes the transfer of pyrophosphate from adenosine triphosphate (ATP) to 6-hydroxymethyl-7,8-dihydropterin, an enzymatic step in folate biosynthesis pathway.</text>
</comment>
<evidence type="ECO:0000256" key="2">
    <source>
        <dbReference type="ARBA" id="ARBA00005810"/>
    </source>
</evidence>
<dbReference type="GO" id="GO:0016301">
    <property type="term" value="F:kinase activity"/>
    <property type="evidence" value="ECO:0007669"/>
    <property type="project" value="UniProtKB-KW"/>
</dbReference>
<dbReference type="PANTHER" id="PTHR43071:SF1">
    <property type="entry name" value="2-AMINO-4-HYDROXY-6-HYDROXYMETHYLDIHYDROPTERIDINE PYROPHOSPHOKINASE"/>
    <property type="match status" value="1"/>
</dbReference>
<keyword evidence="8" id="KW-0067">ATP-binding</keyword>
<dbReference type="AlphaFoldDB" id="A0A238K5S9"/>
<dbReference type="InterPro" id="IPR035907">
    <property type="entry name" value="Hppk_sf"/>
</dbReference>
<evidence type="ECO:0000256" key="8">
    <source>
        <dbReference type="ARBA" id="ARBA00022840"/>
    </source>
</evidence>
<evidence type="ECO:0000256" key="4">
    <source>
        <dbReference type="ARBA" id="ARBA00016218"/>
    </source>
</evidence>
<keyword evidence="9" id="KW-0289">Folate biosynthesis</keyword>
<dbReference type="Proteomes" id="UP000220836">
    <property type="component" value="Unassembled WGS sequence"/>
</dbReference>
<accession>A0A238K5S9</accession>
<dbReference type="InterPro" id="IPR000550">
    <property type="entry name" value="Hppk"/>
</dbReference>